<evidence type="ECO:0000313" key="12">
    <source>
        <dbReference type="Proteomes" id="UP000719942"/>
    </source>
</evidence>
<comment type="subcellular location">
    <subcellularLocation>
        <location evidence="1 9">Cell membrane</location>
        <topology evidence="1 9">Multi-pass membrane protein</topology>
    </subcellularLocation>
</comment>
<accession>A0ABS7DRE3</accession>
<dbReference type="EMBL" id="JAGFNZ010000006">
    <property type="protein sequence ID" value="MBW7573864.1"/>
    <property type="molecule type" value="Genomic_DNA"/>
</dbReference>
<evidence type="ECO:0000259" key="10">
    <source>
        <dbReference type="PROSITE" id="PS50928"/>
    </source>
</evidence>
<feature type="transmembrane region" description="Helical" evidence="9">
    <location>
        <begin position="109"/>
        <end position="126"/>
    </location>
</feature>
<name>A0ABS7DRE3_9FIRM</name>
<feature type="transmembrane region" description="Helical" evidence="9">
    <location>
        <begin position="71"/>
        <end position="97"/>
    </location>
</feature>
<comment type="similarity">
    <text evidence="2">Belongs to the binding-protein-dependent transport system permease family. HisMQ subfamily.</text>
</comment>
<evidence type="ECO:0000256" key="5">
    <source>
        <dbReference type="ARBA" id="ARBA00022692"/>
    </source>
</evidence>
<dbReference type="PANTHER" id="PTHR30614:SF20">
    <property type="entry name" value="GLUTAMINE TRANSPORT SYSTEM PERMEASE PROTEIN GLNP"/>
    <property type="match status" value="1"/>
</dbReference>
<evidence type="ECO:0000256" key="1">
    <source>
        <dbReference type="ARBA" id="ARBA00004651"/>
    </source>
</evidence>
<proteinExistence type="inferred from homology"/>
<sequence>MNLPNEADFFGWVLYLLNKYGMIFLRGAGVTLMLALIGTLIGCIIGLLVGVLRTLPYNKKANPVFKILYKLLQFILAAYIEVFRGTPMIVQAMVLYYGSKQMFGVDMSAMFAGFFIVSINTGAYMAETVRGGIDSIDVGQTEAAKAIGMTHWQTMFSVIMPQTLRNILPQIGNNLIINIKDTSVLNIISVTELFFSGNSAAGAYFRYFEVFFIISVIYFIMTFTCSRLLRWMERKIDGSGYYSLVEIDMMADPCGHNPVKKHGGKQTWKK</sequence>
<keyword evidence="8 9" id="KW-0472">Membrane</keyword>
<dbReference type="CDD" id="cd06261">
    <property type="entry name" value="TM_PBP2"/>
    <property type="match status" value="1"/>
</dbReference>
<dbReference type="NCBIfam" id="TIGR01726">
    <property type="entry name" value="HEQRo_perm_3TM"/>
    <property type="match status" value="1"/>
</dbReference>
<dbReference type="Gene3D" id="1.10.3720.10">
    <property type="entry name" value="MetI-like"/>
    <property type="match status" value="1"/>
</dbReference>
<comment type="caution">
    <text evidence="11">The sequence shown here is derived from an EMBL/GenBank/DDBJ whole genome shotgun (WGS) entry which is preliminary data.</text>
</comment>
<evidence type="ECO:0000256" key="4">
    <source>
        <dbReference type="ARBA" id="ARBA00022475"/>
    </source>
</evidence>
<feature type="transmembrane region" description="Helical" evidence="9">
    <location>
        <begin position="210"/>
        <end position="229"/>
    </location>
</feature>
<dbReference type="SUPFAM" id="SSF161098">
    <property type="entry name" value="MetI-like"/>
    <property type="match status" value="1"/>
</dbReference>
<protein>
    <submittedName>
        <fullName evidence="11">Amino acid ABC transporter permease</fullName>
    </submittedName>
</protein>
<feature type="transmembrane region" description="Helical" evidence="9">
    <location>
        <begin position="20"/>
        <end position="50"/>
    </location>
</feature>
<evidence type="ECO:0000256" key="2">
    <source>
        <dbReference type="ARBA" id="ARBA00010072"/>
    </source>
</evidence>
<gene>
    <name evidence="11" type="ORF">J5W02_13695</name>
</gene>
<evidence type="ECO:0000256" key="6">
    <source>
        <dbReference type="ARBA" id="ARBA00022970"/>
    </source>
</evidence>
<evidence type="ECO:0000256" key="3">
    <source>
        <dbReference type="ARBA" id="ARBA00022448"/>
    </source>
</evidence>
<dbReference type="InterPro" id="IPR035906">
    <property type="entry name" value="MetI-like_sf"/>
</dbReference>
<dbReference type="Pfam" id="PF00528">
    <property type="entry name" value="BPD_transp_1"/>
    <property type="match status" value="1"/>
</dbReference>
<organism evidence="11 12">
    <name type="scientific">Caproiciproducens faecalis</name>
    <dbReference type="NCBI Taxonomy" id="2820301"/>
    <lineage>
        <taxon>Bacteria</taxon>
        <taxon>Bacillati</taxon>
        <taxon>Bacillota</taxon>
        <taxon>Clostridia</taxon>
        <taxon>Eubacteriales</taxon>
        <taxon>Acutalibacteraceae</taxon>
        <taxon>Caproiciproducens</taxon>
    </lineage>
</organism>
<evidence type="ECO:0000256" key="9">
    <source>
        <dbReference type="RuleBase" id="RU363032"/>
    </source>
</evidence>
<dbReference type="RefSeq" id="WP_219966269.1">
    <property type="nucleotide sequence ID" value="NZ_JAGFNZ010000006.1"/>
</dbReference>
<keyword evidence="3 9" id="KW-0813">Transport</keyword>
<keyword evidence="5 9" id="KW-0812">Transmembrane</keyword>
<evidence type="ECO:0000256" key="8">
    <source>
        <dbReference type="ARBA" id="ARBA00023136"/>
    </source>
</evidence>
<dbReference type="Proteomes" id="UP000719942">
    <property type="component" value="Unassembled WGS sequence"/>
</dbReference>
<feature type="domain" description="ABC transmembrane type-1" evidence="10">
    <location>
        <begin position="28"/>
        <end position="229"/>
    </location>
</feature>
<dbReference type="PROSITE" id="PS50928">
    <property type="entry name" value="ABC_TM1"/>
    <property type="match status" value="1"/>
</dbReference>
<evidence type="ECO:0000256" key="7">
    <source>
        <dbReference type="ARBA" id="ARBA00022989"/>
    </source>
</evidence>
<evidence type="ECO:0000313" key="11">
    <source>
        <dbReference type="EMBL" id="MBW7573864.1"/>
    </source>
</evidence>
<keyword evidence="4" id="KW-1003">Cell membrane</keyword>
<dbReference type="PANTHER" id="PTHR30614">
    <property type="entry name" value="MEMBRANE COMPONENT OF AMINO ACID ABC TRANSPORTER"/>
    <property type="match status" value="1"/>
</dbReference>
<keyword evidence="12" id="KW-1185">Reference proteome</keyword>
<dbReference type="InterPro" id="IPR010065">
    <property type="entry name" value="AA_ABC_transptr_permease_3TM"/>
</dbReference>
<reference evidence="11 12" key="1">
    <citation type="submission" date="2021-03" db="EMBL/GenBank/DDBJ databases">
        <title>Caproiciproducens sp. nov. isolated from feces of cow.</title>
        <authorList>
            <person name="Choi J.-Y."/>
        </authorList>
    </citation>
    <scope>NUCLEOTIDE SEQUENCE [LARGE SCALE GENOMIC DNA]</scope>
    <source>
        <strain evidence="11 12">AGMB10547</strain>
    </source>
</reference>
<dbReference type="InterPro" id="IPR043429">
    <property type="entry name" value="ArtM/GltK/GlnP/TcyL/YhdX-like"/>
</dbReference>
<keyword evidence="7 9" id="KW-1133">Transmembrane helix</keyword>
<keyword evidence="6" id="KW-0029">Amino-acid transport</keyword>
<feature type="transmembrane region" description="Helical" evidence="9">
    <location>
        <begin position="184"/>
        <end position="204"/>
    </location>
</feature>
<dbReference type="InterPro" id="IPR000515">
    <property type="entry name" value="MetI-like"/>
</dbReference>